<feature type="transmembrane region" description="Helical" evidence="7">
    <location>
        <begin position="143"/>
        <end position="167"/>
    </location>
</feature>
<evidence type="ECO:0000256" key="1">
    <source>
        <dbReference type="ARBA" id="ARBA00004141"/>
    </source>
</evidence>
<dbReference type="RefSeq" id="XP_045957601.1">
    <property type="nucleotide sequence ID" value="XM_046103092.1"/>
</dbReference>
<dbReference type="InterPro" id="IPR049326">
    <property type="entry name" value="Rhodopsin_dom_fungi"/>
</dbReference>
<keyword evidence="10" id="KW-1185">Reference proteome</keyword>
<dbReference type="PANTHER" id="PTHR33048:SF47">
    <property type="entry name" value="INTEGRAL MEMBRANE PROTEIN-RELATED"/>
    <property type="match status" value="1"/>
</dbReference>
<proteinExistence type="inferred from homology"/>
<dbReference type="AlphaFoldDB" id="A0A9P8UJN2"/>
<evidence type="ECO:0000256" key="2">
    <source>
        <dbReference type="ARBA" id="ARBA00022692"/>
    </source>
</evidence>
<dbReference type="OrthoDB" id="5342292at2759"/>
<evidence type="ECO:0000256" key="7">
    <source>
        <dbReference type="SAM" id="Phobius"/>
    </source>
</evidence>
<organism evidence="9 10">
    <name type="scientific">Truncatella angustata</name>
    <dbReference type="NCBI Taxonomy" id="152316"/>
    <lineage>
        <taxon>Eukaryota</taxon>
        <taxon>Fungi</taxon>
        <taxon>Dikarya</taxon>
        <taxon>Ascomycota</taxon>
        <taxon>Pezizomycotina</taxon>
        <taxon>Sordariomycetes</taxon>
        <taxon>Xylariomycetidae</taxon>
        <taxon>Amphisphaeriales</taxon>
        <taxon>Sporocadaceae</taxon>
        <taxon>Truncatella</taxon>
    </lineage>
</organism>
<evidence type="ECO:0000256" key="6">
    <source>
        <dbReference type="SAM" id="MobiDB-lite"/>
    </source>
</evidence>
<dbReference type="Pfam" id="PF20684">
    <property type="entry name" value="Fung_rhodopsin"/>
    <property type="match status" value="1"/>
</dbReference>
<dbReference type="EMBL" id="JAGPXC010000005">
    <property type="protein sequence ID" value="KAH6653324.1"/>
    <property type="molecule type" value="Genomic_DNA"/>
</dbReference>
<feature type="transmembrane region" description="Helical" evidence="7">
    <location>
        <begin position="31"/>
        <end position="51"/>
    </location>
</feature>
<protein>
    <recommendedName>
        <fullName evidence="8">Rhodopsin domain-containing protein</fullName>
    </recommendedName>
</protein>
<gene>
    <name evidence="9" type="ORF">BKA67DRAFT_569192</name>
</gene>
<feature type="transmembrane region" description="Helical" evidence="7">
    <location>
        <begin position="265"/>
        <end position="289"/>
    </location>
</feature>
<keyword evidence="2 7" id="KW-0812">Transmembrane</keyword>
<keyword evidence="4 7" id="KW-0472">Membrane</keyword>
<feature type="compositionally biased region" description="Polar residues" evidence="6">
    <location>
        <begin position="312"/>
        <end position="329"/>
    </location>
</feature>
<dbReference type="GeneID" id="70131984"/>
<evidence type="ECO:0000313" key="9">
    <source>
        <dbReference type="EMBL" id="KAH6653324.1"/>
    </source>
</evidence>
<comment type="similarity">
    <text evidence="5">Belongs to the SAT4 family.</text>
</comment>
<dbReference type="GO" id="GO:0016020">
    <property type="term" value="C:membrane"/>
    <property type="evidence" value="ECO:0007669"/>
    <property type="project" value="UniProtKB-SubCell"/>
</dbReference>
<evidence type="ECO:0000313" key="10">
    <source>
        <dbReference type="Proteomes" id="UP000758603"/>
    </source>
</evidence>
<dbReference type="InterPro" id="IPR052337">
    <property type="entry name" value="SAT4-like"/>
</dbReference>
<evidence type="ECO:0000256" key="5">
    <source>
        <dbReference type="ARBA" id="ARBA00038359"/>
    </source>
</evidence>
<accession>A0A9P8UJN2</accession>
<keyword evidence="3 7" id="KW-1133">Transmembrane helix</keyword>
<dbReference type="Proteomes" id="UP000758603">
    <property type="component" value="Unassembled WGS sequence"/>
</dbReference>
<feature type="transmembrane region" description="Helical" evidence="7">
    <location>
        <begin position="63"/>
        <end position="85"/>
    </location>
</feature>
<feature type="transmembrane region" description="Helical" evidence="7">
    <location>
        <begin position="224"/>
        <end position="253"/>
    </location>
</feature>
<feature type="domain" description="Rhodopsin" evidence="8">
    <location>
        <begin position="59"/>
        <end position="290"/>
    </location>
</feature>
<reference evidence="9" key="1">
    <citation type="journal article" date="2021" name="Nat. Commun.">
        <title>Genetic determinants of endophytism in the Arabidopsis root mycobiome.</title>
        <authorList>
            <person name="Mesny F."/>
            <person name="Miyauchi S."/>
            <person name="Thiergart T."/>
            <person name="Pickel B."/>
            <person name="Atanasova L."/>
            <person name="Karlsson M."/>
            <person name="Huettel B."/>
            <person name="Barry K.W."/>
            <person name="Haridas S."/>
            <person name="Chen C."/>
            <person name="Bauer D."/>
            <person name="Andreopoulos W."/>
            <person name="Pangilinan J."/>
            <person name="LaButti K."/>
            <person name="Riley R."/>
            <person name="Lipzen A."/>
            <person name="Clum A."/>
            <person name="Drula E."/>
            <person name="Henrissat B."/>
            <person name="Kohler A."/>
            <person name="Grigoriev I.V."/>
            <person name="Martin F.M."/>
            <person name="Hacquard S."/>
        </authorList>
    </citation>
    <scope>NUCLEOTIDE SEQUENCE</scope>
    <source>
        <strain evidence="9">MPI-SDFR-AT-0073</strain>
    </source>
</reference>
<evidence type="ECO:0000256" key="4">
    <source>
        <dbReference type="ARBA" id="ARBA00023136"/>
    </source>
</evidence>
<comment type="subcellular location">
    <subcellularLocation>
        <location evidence="1">Membrane</location>
        <topology evidence="1">Multi-pass membrane protein</topology>
    </subcellularLocation>
</comment>
<dbReference type="PANTHER" id="PTHR33048">
    <property type="entry name" value="PTH11-LIKE INTEGRAL MEMBRANE PROTEIN (AFU_ORTHOLOGUE AFUA_5G11245)"/>
    <property type="match status" value="1"/>
</dbReference>
<comment type="caution">
    <text evidence="9">The sequence shown here is derived from an EMBL/GenBank/DDBJ whole genome shotgun (WGS) entry which is preliminary data.</text>
</comment>
<feature type="region of interest" description="Disordered" evidence="6">
    <location>
        <begin position="309"/>
        <end position="336"/>
    </location>
</feature>
<feature type="transmembrane region" description="Helical" evidence="7">
    <location>
        <begin position="187"/>
        <end position="212"/>
    </location>
</feature>
<evidence type="ECO:0000256" key="3">
    <source>
        <dbReference type="ARBA" id="ARBA00022989"/>
    </source>
</evidence>
<evidence type="ECO:0000259" key="8">
    <source>
        <dbReference type="Pfam" id="PF20684"/>
    </source>
</evidence>
<name>A0A9P8UJN2_9PEZI</name>
<feature type="transmembrane region" description="Helical" evidence="7">
    <location>
        <begin position="114"/>
        <end position="136"/>
    </location>
</feature>
<feature type="region of interest" description="Disordered" evidence="6">
    <location>
        <begin position="361"/>
        <end position="394"/>
    </location>
</feature>
<sequence>MSIPPGTDLCSIPAGPVPDGMTPNFIDPPDLSTATLVVGGVLTALSTTLVVGRLCNAWGHMKLADYLTIFGFILSTSYTGIVMAMHKYSRHAWDLPACWYISDYNWKLLFSQNLLLGLTQFITKAAIFVLYLQLFATGKKTRYAITAGIIFMGMLYLPHPILVAVYMTPHSDETWADLALDGRPQKISLYAPVHGVGSIVLDTYIFIIPILVLRKLHVDRKKKLQLLAVFTVALFGIVSSVASCVWRFIVLFGSSGDFTWQEGQLFIWIMVEHNVALIVGSMPGFAGLIKSKSSTSSLYRTFRSKLPGGSSYGSNVSKPSLPGQYSGSHGKQGDNRRGRAYYYEMDDSVLQPETEVTAEYGYSSAGGHLPEDERGILRTTDLAQSYEGRKSQAK</sequence>